<dbReference type="Pfam" id="PF07583">
    <property type="entry name" value="PSCyt2"/>
    <property type="match status" value="1"/>
</dbReference>
<dbReference type="InterPro" id="IPR011429">
    <property type="entry name" value="Cyt_c_Planctomycete-type"/>
</dbReference>
<feature type="domain" description="DUF1549" evidence="1">
    <location>
        <begin position="184"/>
        <end position="396"/>
    </location>
</feature>
<evidence type="ECO:0000259" key="2">
    <source>
        <dbReference type="Pfam" id="PF07587"/>
    </source>
</evidence>
<dbReference type="Proteomes" id="UP000315003">
    <property type="component" value="Chromosome"/>
</dbReference>
<dbReference type="RefSeq" id="WP_419188252.1">
    <property type="nucleotide sequence ID" value="NZ_CP036272.1"/>
</dbReference>
<protein>
    <submittedName>
        <fullName evidence="4">Planctomycete cytochrome C</fullName>
    </submittedName>
</protein>
<evidence type="ECO:0000259" key="3">
    <source>
        <dbReference type="Pfam" id="PF07635"/>
    </source>
</evidence>
<dbReference type="GO" id="GO:0009055">
    <property type="term" value="F:electron transfer activity"/>
    <property type="evidence" value="ECO:0007669"/>
    <property type="project" value="InterPro"/>
</dbReference>
<dbReference type="EMBL" id="CP036272">
    <property type="protein sequence ID" value="QDT59218.1"/>
    <property type="molecule type" value="Genomic_DNA"/>
</dbReference>
<name>A0A517SSX2_9BACT</name>
<dbReference type="InterPro" id="IPR036909">
    <property type="entry name" value="Cyt_c-like_dom_sf"/>
</dbReference>
<gene>
    <name evidence="4" type="ORF">SV7mr_17250</name>
</gene>
<dbReference type="Pfam" id="PF07635">
    <property type="entry name" value="PSCyt1"/>
    <property type="match status" value="1"/>
</dbReference>
<organism evidence="4 5">
    <name type="scientific">Stieleria bergensis</name>
    <dbReference type="NCBI Taxonomy" id="2528025"/>
    <lineage>
        <taxon>Bacteria</taxon>
        <taxon>Pseudomonadati</taxon>
        <taxon>Planctomycetota</taxon>
        <taxon>Planctomycetia</taxon>
        <taxon>Pirellulales</taxon>
        <taxon>Pirellulaceae</taxon>
        <taxon>Stieleria</taxon>
    </lineage>
</organism>
<dbReference type="AlphaFoldDB" id="A0A517SSX2"/>
<dbReference type="InterPro" id="IPR011444">
    <property type="entry name" value="DUF1549"/>
</dbReference>
<dbReference type="GO" id="GO:0020037">
    <property type="term" value="F:heme binding"/>
    <property type="evidence" value="ECO:0007669"/>
    <property type="project" value="InterPro"/>
</dbReference>
<proteinExistence type="predicted"/>
<feature type="domain" description="Cytochrome C Planctomycete-type" evidence="3">
    <location>
        <begin position="58"/>
        <end position="116"/>
    </location>
</feature>
<keyword evidence="5" id="KW-1185">Reference proteome</keyword>
<accession>A0A517SSX2</accession>
<reference evidence="4 5" key="1">
    <citation type="submission" date="2019-02" db="EMBL/GenBank/DDBJ databases">
        <title>Deep-cultivation of Planctomycetes and their phenomic and genomic characterization uncovers novel biology.</title>
        <authorList>
            <person name="Wiegand S."/>
            <person name="Jogler M."/>
            <person name="Boedeker C."/>
            <person name="Pinto D."/>
            <person name="Vollmers J."/>
            <person name="Rivas-Marin E."/>
            <person name="Kohn T."/>
            <person name="Peeters S.H."/>
            <person name="Heuer A."/>
            <person name="Rast P."/>
            <person name="Oberbeckmann S."/>
            <person name="Bunk B."/>
            <person name="Jeske O."/>
            <person name="Meyerdierks A."/>
            <person name="Storesund J.E."/>
            <person name="Kallscheuer N."/>
            <person name="Luecker S."/>
            <person name="Lage O.M."/>
            <person name="Pohl T."/>
            <person name="Merkel B.J."/>
            <person name="Hornburger P."/>
            <person name="Mueller R.-W."/>
            <person name="Bruemmer F."/>
            <person name="Labrenz M."/>
            <person name="Spormann A.M."/>
            <person name="Op den Camp H."/>
            <person name="Overmann J."/>
            <person name="Amann R."/>
            <person name="Jetten M.S.M."/>
            <person name="Mascher T."/>
            <person name="Medema M.H."/>
            <person name="Devos D.P."/>
            <person name="Kaster A.-K."/>
            <person name="Ovreas L."/>
            <person name="Rohde M."/>
            <person name="Galperin M.Y."/>
            <person name="Jogler C."/>
        </authorList>
    </citation>
    <scope>NUCLEOTIDE SEQUENCE [LARGE SCALE GENOMIC DNA]</scope>
    <source>
        <strain evidence="4 5">SV_7m_r</strain>
    </source>
</reference>
<evidence type="ECO:0000259" key="1">
    <source>
        <dbReference type="Pfam" id="PF07583"/>
    </source>
</evidence>
<dbReference type="InterPro" id="IPR022655">
    <property type="entry name" value="DUF1553"/>
</dbReference>
<dbReference type="Pfam" id="PF07587">
    <property type="entry name" value="PSD1"/>
    <property type="match status" value="1"/>
</dbReference>
<evidence type="ECO:0000313" key="4">
    <source>
        <dbReference type="EMBL" id="QDT59218.1"/>
    </source>
</evidence>
<dbReference type="PANTHER" id="PTHR35889">
    <property type="entry name" value="CYCLOINULO-OLIGOSACCHARIDE FRUCTANOTRANSFERASE-RELATED"/>
    <property type="match status" value="1"/>
</dbReference>
<feature type="domain" description="DUF1553" evidence="2">
    <location>
        <begin position="895"/>
        <end position="1153"/>
    </location>
</feature>
<dbReference type="PANTHER" id="PTHR35889:SF3">
    <property type="entry name" value="F-BOX DOMAIN-CONTAINING PROTEIN"/>
    <property type="match status" value="1"/>
</dbReference>
<evidence type="ECO:0000313" key="5">
    <source>
        <dbReference type="Proteomes" id="UP000315003"/>
    </source>
</evidence>
<dbReference type="SUPFAM" id="SSF46626">
    <property type="entry name" value="Cytochrome c"/>
    <property type="match status" value="1"/>
</dbReference>
<sequence>MSVSQIATAVQWFAVVLMTTQAFIVHADERQPVEGSEATAEQLEFFEKKVRPLLVEHCYQCHSVDAERVEGDLLLDSRQAHVDGGDSGPAIVPGDAESSLLIEALRFESYEMPPKGKLPDEQIDIFVQWINSGARWPNEAAPQAATDRPNFDLQQRKSEFWIWQPIKDSAAPQVNDQSWPKNAIDHFVLAKLEAAGLSPTTDADRSALLRRVSFDLIGLPPSPEQVQAFLADDSPQALATVVDELLQSAHFGERWGRHWLDLVRYAESRGHEFDNDTPNAYQYRDYVIRALNADLPYDQFVREHIAGDLIDQPRLHPEKRFNESVLGTGFWFLGEWVHSPVDIRQDEADRFDNMLDVMSKTFLGVTVACARCHDHKFDAISTADYYSLSGFLQSSDYRQVRFESMQANGRLSQQLASVNRKYQEQLIGLLQSQGLQSPNQTSYLTDPSIVVDFGNLAQREFRQDGHVFGVAPQRAGDLSLTPEGNVQVATASLAVNDLIWNGLESVTSGTVRSSSAVARLPKSGRTLRSPTFQLEHGDVHCLVEGTGHIVACVDSHRLVAGPLHKQTVVPVKAGQRWVRLDLARYLDHRLHLEFIPAKDSQLSVRLITQGLTGPGLQEIDRKLAAIDGPYQAYAETASKLLKTQTEQQVEERIFADFENGTYQGWKVTGEAFGTIPQTLETIAPYQGRINGIGKFFVNSHNIRPGGDVAKGDHLTGTLTSAEFKIDFDLMEFLVGGGNHKGKTCVNLLIDGQPVLSVTGKANNQMSLNTWDLRAFAGKTAQIQVVDDHRTGWGNIGIDHIVFKTFVTENESVPSELSVAEIEAQRITRAWKAERDAIAAQIVRRSQVAPAMLDGSGEDDRILIRGNASKPGDKEPRHFLTAISGNAPLSIAQGSGRVELAAAINDPANPLTGRVIANRVWHHLMGRGIVPTTDDFGVLGQRPTHPELLDHLATEFRQQGQSIKSLIRYVVLSRTYQLSSHASDAALQADPKNLLWHHQPPRRLQGEVIRDSLLALSGRLDSTAFGPPIPVHLTAFMDGRGRPGKSGPLDGAGRRSIYLSVRRNFLSPFMLTFDTPVPFSSMGRRNVSNVPAQALILMNDPLVAELSNQWGHRAIQQIGGDDQAALEQRVNWMYLSGFGRPATDQEQQVAVNYLLAQAKTRGVPTNDEQLWSNFAHVLVNTKEFIFLR</sequence>